<evidence type="ECO:0000313" key="2">
    <source>
        <dbReference type="EMBL" id="MFC0297552.1"/>
    </source>
</evidence>
<evidence type="ECO:0008006" key="4">
    <source>
        <dbReference type="Google" id="ProtNLM"/>
    </source>
</evidence>
<keyword evidence="1" id="KW-0812">Transmembrane</keyword>
<feature type="transmembrane region" description="Helical" evidence="1">
    <location>
        <begin position="21"/>
        <end position="39"/>
    </location>
</feature>
<dbReference type="EMBL" id="JBHLVN010000039">
    <property type="protein sequence ID" value="MFC0297552.1"/>
    <property type="molecule type" value="Genomic_DNA"/>
</dbReference>
<dbReference type="Proteomes" id="UP001589785">
    <property type="component" value="Unassembled WGS sequence"/>
</dbReference>
<protein>
    <recommendedName>
        <fullName evidence="4">EamA family transporter</fullName>
    </recommendedName>
</protein>
<accession>A0ABV6GST1</accession>
<organism evidence="2 3">
    <name type="scientific">Geobacillus jurassicus</name>
    <dbReference type="NCBI Taxonomy" id="235932"/>
    <lineage>
        <taxon>Bacteria</taxon>
        <taxon>Bacillati</taxon>
        <taxon>Bacillota</taxon>
        <taxon>Bacilli</taxon>
        <taxon>Bacillales</taxon>
        <taxon>Anoxybacillaceae</taxon>
        <taxon>Geobacillus</taxon>
    </lineage>
</organism>
<gene>
    <name evidence="2" type="ORF">ACFFHQ_08940</name>
</gene>
<proteinExistence type="predicted"/>
<keyword evidence="1" id="KW-0472">Membrane</keyword>
<name>A0ABV6GST1_9BACL</name>
<comment type="caution">
    <text evidence="2">The sequence shown here is derived from an EMBL/GenBank/DDBJ whole genome shotgun (WGS) entry which is preliminary data.</text>
</comment>
<keyword evidence="3" id="KW-1185">Reference proteome</keyword>
<evidence type="ECO:0000313" key="3">
    <source>
        <dbReference type="Proteomes" id="UP001589785"/>
    </source>
</evidence>
<sequence length="42" mass="5162">MTNRKRRIGEDERTSRNNWRLFFFLLATSLLWGAAYWIWVAD</sequence>
<keyword evidence="1" id="KW-1133">Transmembrane helix</keyword>
<reference evidence="2 3" key="1">
    <citation type="submission" date="2024-09" db="EMBL/GenBank/DDBJ databases">
        <authorList>
            <person name="Sun Q."/>
            <person name="Mori K."/>
        </authorList>
    </citation>
    <scope>NUCLEOTIDE SEQUENCE [LARGE SCALE GENOMIC DNA]</scope>
    <source>
        <strain evidence="2 3">CCM 7224</strain>
    </source>
</reference>
<evidence type="ECO:0000256" key="1">
    <source>
        <dbReference type="SAM" id="Phobius"/>
    </source>
</evidence>
<dbReference type="RefSeq" id="WP_281176919.1">
    <property type="nucleotide sequence ID" value="NZ_JBHLVN010000039.1"/>
</dbReference>